<name>A0A8J6HDB8_TENMO</name>
<reference evidence="2" key="2">
    <citation type="submission" date="2021-08" db="EMBL/GenBank/DDBJ databases">
        <authorList>
            <person name="Eriksson T."/>
        </authorList>
    </citation>
    <scope>NUCLEOTIDE SEQUENCE</scope>
    <source>
        <strain evidence="2">Stoneville</strain>
        <tissue evidence="2">Whole head</tissue>
    </source>
</reference>
<sequence>MSNKDRLCGIMGEKMSAESEPTWSQPRHLPGVEPEFPETESTGTHPEPTRKPIGTRPESIRSSPEPPGADPEPTWNPPGAESESPEAASELTRNRSATHPEPILNSYLKLTRSRPGTHPEPTRKSTGIRPESTQRPPEPTRADPGPTRSQTGIDSEPSWDAPGAESKPTRSQTGIDPEPSRDSPGPIRKSTGIRPESTRGPPEPTRVDSELTGTDPEPIRNLLGADPEPTRNRQRAPIFQKDNRPGLSKKTAVVDLWNVRASC</sequence>
<reference evidence="2" key="1">
    <citation type="journal article" date="2020" name="J Insects Food Feed">
        <title>The yellow mealworm (Tenebrio molitor) genome: a resource for the emerging insects as food and feed industry.</title>
        <authorList>
            <person name="Eriksson T."/>
            <person name="Andere A."/>
            <person name="Kelstrup H."/>
            <person name="Emery V."/>
            <person name="Picard C."/>
        </authorList>
    </citation>
    <scope>NUCLEOTIDE SEQUENCE</scope>
    <source>
        <strain evidence="2">Stoneville</strain>
        <tissue evidence="2">Whole head</tissue>
    </source>
</reference>
<comment type="caution">
    <text evidence="2">The sequence shown here is derived from an EMBL/GenBank/DDBJ whole genome shotgun (WGS) entry which is preliminary data.</text>
</comment>
<dbReference type="EMBL" id="JABDTM020025869">
    <property type="protein sequence ID" value="KAH0812669.1"/>
    <property type="molecule type" value="Genomic_DNA"/>
</dbReference>
<keyword evidence="3" id="KW-1185">Reference proteome</keyword>
<gene>
    <name evidence="2" type="ORF">GEV33_010122</name>
</gene>
<evidence type="ECO:0000313" key="2">
    <source>
        <dbReference type="EMBL" id="KAH0812669.1"/>
    </source>
</evidence>
<dbReference type="Proteomes" id="UP000719412">
    <property type="component" value="Unassembled WGS sequence"/>
</dbReference>
<evidence type="ECO:0000313" key="3">
    <source>
        <dbReference type="Proteomes" id="UP000719412"/>
    </source>
</evidence>
<evidence type="ECO:0000256" key="1">
    <source>
        <dbReference type="SAM" id="MobiDB-lite"/>
    </source>
</evidence>
<dbReference type="AlphaFoldDB" id="A0A8J6HDB8"/>
<organism evidence="2 3">
    <name type="scientific">Tenebrio molitor</name>
    <name type="common">Yellow mealworm beetle</name>
    <dbReference type="NCBI Taxonomy" id="7067"/>
    <lineage>
        <taxon>Eukaryota</taxon>
        <taxon>Metazoa</taxon>
        <taxon>Ecdysozoa</taxon>
        <taxon>Arthropoda</taxon>
        <taxon>Hexapoda</taxon>
        <taxon>Insecta</taxon>
        <taxon>Pterygota</taxon>
        <taxon>Neoptera</taxon>
        <taxon>Endopterygota</taxon>
        <taxon>Coleoptera</taxon>
        <taxon>Polyphaga</taxon>
        <taxon>Cucujiformia</taxon>
        <taxon>Tenebrionidae</taxon>
        <taxon>Tenebrio</taxon>
    </lineage>
</organism>
<accession>A0A8J6HDB8</accession>
<protein>
    <submittedName>
        <fullName evidence="2">Uncharacterized protein</fullName>
    </submittedName>
</protein>
<feature type="compositionally biased region" description="Pro residues" evidence="1">
    <location>
        <begin position="64"/>
        <end position="76"/>
    </location>
</feature>
<feature type="compositionally biased region" description="Low complexity" evidence="1">
    <location>
        <begin position="77"/>
        <end position="90"/>
    </location>
</feature>
<feature type="region of interest" description="Disordered" evidence="1">
    <location>
        <begin position="1"/>
        <end position="248"/>
    </location>
</feature>
<proteinExistence type="predicted"/>